<evidence type="ECO:0000256" key="3">
    <source>
        <dbReference type="ARBA" id="ARBA00022448"/>
    </source>
</evidence>
<comment type="subcellular location">
    <subcellularLocation>
        <location evidence="1">Membrane</location>
        <topology evidence="1">Multi-pass membrane protein</topology>
    </subcellularLocation>
</comment>
<comment type="catalytic activity">
    <reaction evidence="12">
        <text>K(+)(in) = K(+)(out)</text>
        <dbReference type="Rhea" id="RHEA:29463"/>
        <dbReference type="ChEBI" id="CHEBI:29103"/>
    </reaction>
</comment>
<keyword evidence="8 13" id="KW-1133">Transmembrane helix</keyword>
<dbReference type="GO" id="GO:0015252">
    <property type="term" value="F:proton channel activity"/>
    <property type="evidence" value="ECO:0007669"/>
    <property type="project" value="InterPro"/>
</dbReference>
<accession>A0A1F4T5I5</accession>
<keyword evidence="5 13" id="KW-0812">Transmembrane</keyword>
<feature type="transmembrane region" description="Helical" evidence="13">
    <location>
        <begin position="20"/>
        <end position="39"/>
    </location>
</feature>
<proteinExistence type="inferred from homology"/>
<sequence>MGIKPRKMTVGLGTNRIEGLTDGIFAFSMTLLVMTINLPDPAAHLVPLSQLLISQSDKFYNYGLSFVLIAVVWLIHHQQFHVIRRTDHSHLWINIFLLMFVALIPFSTSLIGDYPRSAAAEIFFDLNLFVVGSLLFLNWAYATLGHRLVDSEMEEERIRSGWRRTLVMPLAALLAIGLAFFNPAYSSYAYLLIPVILAFPYFRSRGDQ</sequence>
<name>A0A1F4T5I5_UNCSA</name>
<evidence type="ECO:0000256" key="12">
    <source>
        <dbReference type="ARBA" id="ARBA00034430"/>
    </source>
</evidence>
<dbReference type="EMBL" id="MEUG01000001">
    <property type="protein sequence ID" value="OGC27826.1"/>
    <property type="molecule type" value="Genomic_DNA"/>
</dbReference>
<evidence type="ECO:0000256" key="2">
    <source>
        <dbReference type="ARBA" id="ARBA00006920"/>
    </source>
</evidence>
<evidence type="ECO:0000256" key="11">
    <source>
        <dbReference type="ARBA" id="ARBA00023303"/>
    </source>
</evidence>
<comment type="similarity">
    <text evidence="2">Belongs to the TMEM175 family.</text>
</comment>
<keyword evidence="6" id="KW-0631">Potassium channel</keyword>
<feature type="transmembrane region" description="Helical" evidence="13">
    <location>
        <begin position="165"/>
        <end position="181"/>
    </location>
</feature>
<keyword evidence="9" id="KW-0406">Ion transport</keyword>
<dbReference type="GO" id="GO:0005267">
    <property type="term" value="F:potassium channel activity"/>
    <property type="evidence" value="ECO:0007669"/>
    <property type="project" value="UniProtKB-KW"/>
</dbReference>
<feature type="transmembrane region" description="Helical" evidence="13">
    <location>
        <begin position="59"/>
        <end position="77"/>
    </location>
</feature>
<evidence type="ECO:0000256" key="6">
    <source>
        <dbReference type="ARBA" id="ARBA00022826"/>
    </source>
</evidence>
<evidence type="ECO:0000256" key="7">
    <source>
        <dbReference type="ARBA" id="ARBA00022958"/>
    </source>
</evidence>
<dbReference type="PANTHER" id="PTHR31462:SF5">
    <property type="entry name" value="ENDOSOMAL_LYSOSOMAL PROTON CHANNEL TMEM175"/>
    <property type="match status" value="1"/>
</dbReference>
<reference evidence="14 15" key="1">
    <citation type="journal article" date="2016" name="Nat. Commun.">
        <title>Thousands of microbial genomes shed light on interconnected biogeochemical processes in an aquifer system.</title>
        <authorList>
            <person name="Anantharaman K."/>
            <person name="Brown C.T."/>
            <person name="Hug L.A."/>
            <person name="Sharon I."/>
            <person name="Castelle C.J."/>
            <person name="Probst A.J."/>
            <person name="Thomas B.C."/>
            <person name="Singh A."/>
            <person name="Wilkins M.J."/>
            <person name="Karaoz U."/>
            <person name="Brodie E.L."/>
            <person name="Williams K.H."/>
            <person name="Hubbard S.S."/>
            <person name="Banfield J.F."/>
        </authorList>
    </citation>
    <scope>NUCLEOTIDE SEQUENCE [LARGE SCALE GENOMIC DNA]</scope>
</reference>
<keyword evidence="7" id="KW-0630">Potassium</keyword>
<keyword evidence="10 13" id="KW-0472">Membrane</keyword>
<evidence type="ECO:0000256" key="8">
    <source>
        <dbReference type="ARBA" id="ARBA00022989"/>
    </source>
</evidence>
<keyword evidence="4" id="KW-0633">Potassium transport</keyword>
<keyword evidence="11" id="KW-0407">Ion channel</keyword>
<dbReference type="Proteomes" id="UP000178602">
    <property type="component" value="Unassembled WGS sequence"/>
</dbReference>
<evidence type="ECO:0000256" key="1">
    <source>
        <dbReference type="ARBA" id="ARBA00004141"/>
    </source>
</evidence>
<evidence type="ECO:0000256" key="10">
    <source>
        <dbReference type="ARBA" id="ARBA00023136"/>
    </source>
</evidence>
<feature type="transmembrane region" description="Helical" evidence="13">
    <location>
        <begin position="122"/>
        <end position="144"/>
    </location>
</feature>
<dbReference type="InterPro" id="IPR010617">
    <property type="entry name" value="TMEM175-like"/>
</dbReference>
<protein>
    <recommendedName>
        <fullName evidence="16">DUF1211 domain-containing protein</fullName>
    </recommendedName>
</protein>
<dbReference type="AlphaFoldDB" id="A0A1F4T5I5"/>
<evidence type="ECO:0000256" key="9">
    <source>
        <dbReference type="ARBA" id="ARBA00023065"/>
    </source>
</evidence>
<dbReference type="PANTHER" id="PTHR31462">
    <property type="entry name" value="ENDOSOMAL/LYSOSOMAL POTASSIUM CHANNEL TMEM175"/>
    <property type="match status" value="1"/>
</dbReference>
<gene>
    <name evidence="14" type="ORF">A3K49_02320</name>
</gene>
<feature type="transmembrane region" description="Helical" evidence="13">
    <location>
        <begin position="89"/>
        <end position="110"/>
    </location>
</feature>
<evidence type="ECO:0000256" key="4">
    <source>
        <dbReference type="ARBA" id="ARBA00022538"/>
    </source>
</evidence>
<evidence type="ECO:0008006" key="16">
    <source>
        <dbReference type="Google" id="ProtNLM"/>
    </source>
</evidence>
<evidence type="ECO:0000256" key="13">
    <source>
        <dbReference type="SAM" id="Phobius"/>
    </source>
</evidence>
<evidence type="ECO:0000313" key="15">
    <source>
        <dbReference type="Proteomes" id="UP000178602"/>
    </source>
</evidence>
<evidence type="ECO:0000256" key="5">
    <source>
        <dbReference type="ARBA" id="ARBA00022692"/>
    </source>
</evidence>
<dbReference type="GO" id="GO:0016020">
    <property type="term" value="C:membrane"/>
    <property type="evidence" value="ECO:0007669"/>
    <property type="project" value="UniProtKB-SubCell"/>
</dbReference>
<dbReference type="Pfam" id="PF06736">
    <property type="entry name" value="TMEM175"/>
    <property type="match status" value="1"/>
</dbReference>
<comment type="caution">
    <text evidence="14">The sequence shown here is derived from an EMBL/GenBank/DDBJ whole genome shotgun (WGS) entry which is preliminary data.</text>
</comment>
<keyword evidence="3" id="KW-0813">Transport</keyword>
<organism evidence="14 15">
    <name type="scientific">candidate division WOR-1 bacterium RIFOXYC12_FULL_54_18</name>
    <dbReference type="NCBI Taxonomy" id="1802584"/>
    <lineage>
        <taxon>Bacteria</taxon>
        <taxon>Bacillati</taxon>
        <taxon>Saganbacteria</taxon>
    </lineage>
</organism>
<evidence type="ECO:0000313" key="14">
    <source>
        <dbReference type="EMBL" id="OGC27826.1"/>
    </source>
</evidence>